<feature type="domain" description="Multidrug resistance protein MdtA-like beta-barrel" evidence="4">
    <location>
        <begin position="15"/>
        <end position="105"/>
    </location>
</feature>
<gene>
    <name evidence="6" type="ORF">A8E72_14515</name>
</gene>
<dbReference type="GO" id="GO:0005886">
    <property type="term" value="C:plasma membrane"/>
    <property type="evidence" value="ECO:0007669"/>
    <property type="project" value="TreeGrafter"/>
</dbReference>
<dbReference type="Pfam" id="PF25944">
    <property type="entry name" value="Beta-barrel_RND"/>
    <property type="match status" value="1"/>
</dbReference>
<dbReference type="InterPro" id="IPR006143">
    <property type="entry name" value="RND_pump_MFP"/>
</dbReference>
<comment type="caution">
    <text evidence="6">The sequence shown here is derived from an EMBL/GenBank/DDBJ whole genome shotgun (WGS) entry which is preliminary data.</text>
</comment>
<reference evidence="6 7" key="1">
    <citation type="submission" date="2016-08" db="EMBL/GenBank/DDBJ databases">
        <authorList>
            <person name="Seilhamer J.J."/>
        </authorList>
    </citation>
    <scope>NUCLEOTIDE SEQUENCE [LARGE SCALE GENOMIC DNA]</scope>
    <source>
        <strain evidence="6 7">VC14762</strain>
    </source>
</reference>
<proteinExistence type="inferred from homology"/>
<dbReference type="Proteomes" id="UP000188543">
    <property type="component" value="Unassembled WGS sequence"/>
</dbReference>
<organism evidence="6 7">
    <name type="scientific">Burkholderia cenocepacia</name>
    <dbReference type="NCBI Taxonomy" id="95486"/>
    <lineage>
        <taxon>Bacteria</taxon>
        <taxon>Pseudomonadati</taxon>
        <taxon>Pseudomonadota</taxon>
        <taxon>Betaproteobacteria</taxon>
        <taxon>Burkholderiales</taxon>
        <taxon>Burkholderiaceae</taxon>
        <taxon>Burkholderia</taxon>
        <taxon>Burkholderia cepacia complex</taxon>
    </lineage>
</organism>
<dbReference type="GO" id="GO:0046677">
    <property type="term" value="P:response to antibiotic"/>
    <property type="evidence" value="ECO:0007669"/>
    <property type="project" value="TreeGrafter"/>
</dbReference>
<dbReference type="SUPFAM" id="SSF111369">
    <property type="entry name" value="HlyD-like secretion proteins"/>
    <property type="match status" value="1"/>
</dbReference>
<evidence type="ECO:0000313" key="6">
    <source>
        <dbReference type="EMBL" id="ONU86054.1"/>
    </source>
</evidence>
<feature type="region of interest" description="Disordered" evidence="3">
    <location>
        <begin position="187"/>
        <end position="219"/>
    </location>
</feature>
<dbReference type="GO" id="GO:0030313">
    <property type="term" value="C:cell envelope"/>
    <property type="evidence" value="ECO:0007669"/>
    <property type="project" value="UniProtKB-SubCell"/>
</dbReference>
<comment type="similarity">
    <text evidence="2">Belongs to the membrane fusion protein (MFP) (TC 8.A.1) family.</text>
</comment>
<dbReference type="Gene3D" id="2.40.420.20">
    <property type="match status" value="1"/>
</dbReference>
<evidence type="ECO:0000259" key="5">
    <source>
        <dbReference type="Pfam" id="PF25967"/>
    </source>
</evidence>
<evidence type="ECO:0000256" key="1">
    <source>
        <dbReference type="ARBA" id="ARBA00004196"/>
    </source>
</evidence>
<dbReference type="EMBL" id="MUTJ01000049">
    <property type="protein sequence ID" value="ONU86054.1"/>
    <property type="molecule type" value="Genomic_DNA"/>
</dbReference>
<evidence type="ECO:0000259" key="4">
    <source>
        <dbReference type="Pfam" id="PF25944"/>
    </source>
</evidence>
<dbReference type="PANTHER" id="PTHR30158:SF3">
    <property type="entry name" value="MULTIDRUG EFFLUX PUMP SUBUNIT ACRA-RELATED"/>
    <property type="match status" value="1"/>
</dbReference>
<dbReference type="Pfam" id="PF25967">
    <property type="entry name" value="RND-MFP_C"/>
    <property type="match status" value="1"/>
</dbReference>
<evidence type="ECO:0000256" key="2">
    <source>
        <dbReference type="ARBA" id="ARBA00009477"/>
    </source>
</evidence>
<dbReference type="Gene3D" id="2.40.30.170">
    <property type="match status" value="1"/>
</dbReference>
<dbReference type="InterPro" id="IPR058626">
    <property type="entry name" value="MdtA-like_b-barrel"/>
</dbReference>
<name>A0A1V2W5X7_9BURK</name>
<feature type="domain" description="Multidrug resistance protein MdtA-like C-terminal permuted SH3" evidence="5">
    <location>
        <begin position="109"/>
        <end position="171"/>
    </location>
</feature>
<comment type="subcellular location">
    <subcellularLocation>
        <location evidence="1">Cell envelope</location>
    </subcellularLocation>
</comment>
<sequence>ASQATLMSTVQQLDPVYVDLTQSSLEGLKLRQDVQSGRLKTTGPGAAKVSLILEDGKTYSEPGKLQFSDVTVDQTTGSVTIRAVFPNPNRVLLPGMFVRARIEEGVNENAFLVPQIGVTHDQKGQAIALVVTAANKVEMRPLTTTGTYGQNWIVEGGLQAGDHVIVQGVDKVRPGATVKTVPAQLAPAPDAASATSAGAAPATTAASAAASSAAASSAQ</sequence>
<dbReference type="AlphaFoldDB" id="A0A1V2W5X7"/>
<feature type="non-terminal residue" evidence="6">
    <location>
        <position position="1"/>
    </location>
</feature>
<evidence type="ECO:0000256" key="3">
    <source>
        <dbReference type="SAM" id="MobiDB-lite"/>
    </source>
</evidence>
<protein>
    <submittedName>
        <fullName evidence="6">Efflux transporter periplasmic adaptor subunit</fullName>
    </submittedName>
</protein>
<dbReference type="RefSeq" id="WP_143277318.1">
    <property type="nucleotide sequence ID" value="NZ_MUQZ01000180.1"/>
</dbReference>
<dbReference type="FunFam" id="2.40.420.20:FF:000001">
    <property type="entry name" value="Efflux RND transporter periplasmic adaptor subunit"/>
    <property type="match status" value="1"/>
</dbReference>
<dbReference type="PANTHER" id="PTHR30158">
    <property type="entry name" value="ACRA/E-RELATED COMPONENT OF DRUG EFFLUX TRANSPORTER"/>
    <property type="match status" value="1"/>
</dbReference>
<dbReference type="InterPro" id="IPR058627">
    <property type="entry name" value="MdtA-like_C"/>
</dbReference>
<accession>A0A1V2W5X7</accession>
<evidence type="ECO:0000313" key="7">
    <source>
        <dbReference type="Proteomes" id="UP000188543"/>
    </source>
</evidence>
<dbReference type="NCBIfam" id="TIGR01730">
    <property type="entry name" value="RND_mfp"/>
    <property type="match status" value="1"/>
</dbReference>
<dbReference type="GO" id="GO:0022857">
    <property type="term" value="F:transmembrane transporter activity"/>
    <property type="evidence" value="ECO:0007669"/>
    <property type="project" value="InterPro"/>
</dbReference>